<dbReference type="InterPro" id="IPR001812">
    <property type="entry name" value="Trypano_VSG_A_N_dom"/>
</dbReference>
<dbReference type="SUPFAM" id="SSF58087">
    <property type="entry name" value="Variant surface glycoprotein (N-terminal domain)"/>
    <property type="match status" value="1"/>
</dbReference>
<keyword evidence="4" id="KW-0472">Membrane</keyword>
<evidence type="ECO:0000259" key="8">
    <source>
        <dbReference type="Pfam" id="PF00913"/>
    </source>
</evidence>
<keyword evidence="3" id="KW-0336">GPI-anchor</keyword>
<dbReference type="EMBL" id="KC613044">
    <property type="protein sequence ID" value="AGH60475.1"/>
    <property type="molecule type" value="Genomic_DNA"/>
</dbReference>
<evidence type="ECO:0000256" key="2">
    <source>
        <dbReference type="ARBA" id="ARBA00022475"/>
    </source>
</evidence>
<organism evidence="9">
    <name type="scientific">Trypanosoma brucei</name>
    <dbReference type="NCBI Taxonomy" id="5691"/>
    <lineage>
        <taxon>Eukaryota</taxon>
        <taxon>Discoba</taxon>
        <taxon>Euglenozoa</taxon>
        <taxon>Kinetoplastea</taxon>
        <taxon>Metakinetoplastina</taxon>
        <taxon>Trypanosomatida</taxon>
        <taxon>Trypanosomatidae</taxon>
        <taxon>Trypanosoma</taxon>
    </lineage>
</organism>
<keyword evidence="6" id="KW-0449">Lipoprotein</keyword>
<dbReference type="GO" id="GO:0005886">
    <property type="term" value="C:plasma membrane"/>
    <property type="evidence" value="ECO:0007669"/>
    <property type="project" value="UniProtKB-SubCell"/>
</dbReference>
<evidence type="ECO:0000313" key="9">
    <source>
        <dbReference type="EMBL" id="AGH60475.1"/>
    </source>
</evidence>
<feature type="signal peptide" evidence="7">
    <location>
        <begin position="1"/>
        <end position="16"/>
    </location>
</feature>
<evidence type="ECO:0000256" key="6">
    <source>
        <dbReference type="ARBA" id="ARBA00023288"/>
    </source>
</evidence>
<accession>M4TBW2</accession>
<evidence type="ECO:0000256" key="1">
    <source>
        <dbReference type="ARBA" id="ARBA00004609"/>
    </source>
</evidence>
<sequence length="367" mass="39635">MTASLVRAFFCAYVLSTTIADAVHKKPLHENAWKAVCKLSAALAQATGAAKQALSDNTVKWEKAASMALRIQVVASTKDDVTQRLAYKVVSGYINKKAQDLLNKQLTTDVPKALENARTTGIAEGHIDEFLKIAIAVVNSNTDGCLAVSNGASNVKTNVDDLSTTEPACKKLQGTPTPTIATAEHITDQGYAKFSSTLTGEVAGTTERNCRLLTLEASESYVGHASPTGTPRFAGGNNGPTGVDLTNMETKSGDTSVKVHYDAWQAIKSMPARESEIKLVPLAVLRNDIQFQSVFKELFGAAAGESQQATASRVDQIYGKDEQNFTKTYWNDVNEYTLKQKVGAEAEGDRFRYTIEAQRLDGDSERV</sequence>
<keyword evidence="7" id="KW-0732">Signal</keyword>
<evidence type="ECO:0000256" key="7">
    <source>
        <dbReference type="SAM" id="SignalP"/>
    </source>
</evidence>
<dbReference type="Gene3D" id="1.10.470.10">
    <property type="entry name" value="Variant Surface Glycoprotein, subunit A, domain 2"/>
    <property type="match status" value="1"/>
</dbReference>
<name>M4TBW2_9TRYP</name>
<keyword evidence="2" id="KW-1003">Cell membrane</keyword>
<dbReference type="AlphaFoldDB" id="M4TBW2"/>
<feature type="domain" description="Trypanosome variant surface glycoprotein A-type N-terminal" evidence="8">
    <location>
        <begin position="14"/>
        <end position="348"/>
    </location>
</feature>
<reference evidence="9" key="2">
    <citation type="journal article" date="2014" name="Mol. Biochem. Parasitol.">
        <title>Capturing the variant surface glycoprotein repertoire (the VSGnome) of Trypanosoma brucei Lister 427.</title>
        <authorList>
            <person name="Cross G.A."/>
            <person name="Kim H.S."/>
            <person name="Wickstead B."/>
        </authorList>
    </citation>
    <scope>NUCLEOTIDE SEQUENCE</scope>
    <source>
        <strain evidence="9">Lister 427</strain>
    </source>
</reference>
<dbReference type="GO" id="GO:0042783">
    <property type="term" value="P:symbiont-mediated evasion of host immune response"/>
    <property type="evidence" value="ECO:0007669"/>
    <property type="project" value="InterPro"/>
</dbReference>
<keyword evidence="5" id="KW-0325">Glycoprotein</keyword>
<proteinExistence type="predicted"/>
<evidence type="ECO:0000256" key="5">
    <source>
        <dbReference type="ARBA" id="ARBA00023180"/>
    </source>
</evidence>
<reference evidence="9" key="1">
    <citation type="submission" date="2013-02" db="EMBL/GenBank/DDBJ databases">
        <authorList>
            <person name="Cross G.A.M."/>
            <person name="Kim H.-S."/>
            <person name="Wickstead B."/>
        </authorList>
    </citation>
    <scope>NUCLEOTIDE SEQUENCE</scope>
    <source>
        <strain evidence="9">Lister 427</strain>
    </source>
</reference>
<dbReference type="Gene3D" id="3.90.150.10">
    <property type="entry name" value="Variant Surface Glycoprotein, subunit A domain 1"/>
    <property type="match status" value="1"/>
</dbReference>
<dbReference type="Pfam" id="PF00913">
    <property type="entry name" value="Trypan_glycop"/>
    <property type="match status" value="1"/>
</dbReference>
<comment type="subcellular location">
    <subcellularLocation>
        <location evidence="1">Cell membrane</location>
        <topology evidence="1">Lipid-anchor</topology>
        <topology evidence="1">GPI-anchor</topology>
    </subcellularLocation>
</comment>
<dbReference type="GO" id="GO:0098552">
    <property type="term" value="C:side of membrane"/>
    <property type="evidence" value="ECO:0007669"/>
    <property type="project" value="UniProtKB-KW"/>
</dbReference>
<evidence type="ECO:0000256" key="3">
    <source>
        <dbReference type="ARBA" id="ARBA00022622"/>
    </source>
</evidence>
<evidence type="ECO:0000256" key="4">
    <source>
        <dbReference type="ARBA" id="ARBA00023136"/>
    </source>
</evidence>
<feature type="chain" id="PRO_5004058358" evidence="7">
    <location>
        <begin position="17"/>
        <end position="367"/>
    </location>
</feature>
<protein>
    <submittedName>
        <fullName evidence="9">Variant surface glycoprotein 1551</fullName>
    </submittedName>
</protein>